<accession>A0ABV6X2H1</accession>
<dbReference type="InterPro" id="IPR003587">
    <property type="entry name" value="Hint_dom_N"/>
</dbReference>
<dbReference type="Pfam" id="PF14428">
    <property type="entry name" value="DddA-like"/>
    <property type="match status" value="1"/>
</dbReference>
<protein>
    <submittedName>
        <fullName evidence="3">Polymorphic toxin-type HINT domain-containing protein</fullName>
    </submittedName>
</protein>
<dbReference type="PANTHER" id="PTHR32305:SF17">
    <property type="entry name" value="TRNA NUCLEASE WAPA"/>
    <property type="match status" value="1"/>
</dbReference>
<evidence type="ECO:0000259" key="2">
    <source>
        <dbReference type="SMART" id="SM00306"/>
    </source>
</evidence>
<feature type="domain" description="Hint" evidence="2">
    <location>
        <begin position="1790"/>
        <end position="1892"/>
    </location>
</feature>
<dbReference type="InterPro" id="IPR030934">
    <property type="entry name" value="Intein_C"/>
</dbReference>
<organism evidence="3 4">
    <name type="scientific">Streptacidiphilus alkalitolerans</name>
    <dbReference type="NCBI Taxonomy" id="3342712"/>
    <lineage>
        <taxon>Bacteria</taxon>
        <taxon>Bacillati</taxon>
        <taxon>Actinomycetota</taxon>
        <taxon>Actinomycetes</taxon>
        <taxon>Kitasatosporales</taxon>
        <taxon>Streptomycetaceae</taxon>
        <taxon>Streptacidiphilus</taxon>
    </lineage>
</organism>
<evidence type="ECO:0000256" key="1">
    <source>
        <dbReference type="SAM" id="MobiDB-lite"/>
    </source>
</evidence>
<dbReference type="SMART" id="SM00306">
    <property type="entry name" value="HintN"/>
    <property type="match status" value="1"/>
</dbReference>
<name>A0ABV6X2H1_9ACTN</name>
<dbReference type="Gene3D" id="2.170.16.10">
    <property type="entry name" value="Hedgehog/Intein (Hint) domain"/>
    <property type="match status" value="1"/>
</dbReference>
<dbReference type="InterPro" id="IPR031325">
    <property type="entry name" value="RHS_repeat"/>
</dbReference>
<dbReference type="NCBIfam" id="TIGR01443">
    <property type="entry name" value="intein_Cterm"/>
    <property type="match status" value="1"/>
</dbReference>
<dbReference type="NCBIfam" id="TIGR01643">
    <property type="entry name" value="YD_repeat_2x"/>
    <property type="match status" value="2"/>
</dbReference>
<dbReference type="CDD" id="cd00081">
    <property type="entry name" value="Hint"/>
    <property type="match status" value="1"/>
</dbReference>
<sequence>MAADSTSGGGGGDFTATSLKPSGSWQAGGSADAFTWSYPIATPNVPGGLGPNLSQSYNSQSVDGLTSSTNNQASSVGDGFSISDDFIERSYPSCHQNPAGATKTWDNCWSPDNQLSLSLNGQNTTLIKDDSTGTYHPLGDNDESVQYLTGATNNAQGGEYWRVTTDDGIQYTFGLNRLPGWATGDATTNSVLTEPVYSTVSGQPCYIATFANSYCQQAYRWMLDSVKDTHGDTVSYFYTTDTAYYARDLGTTATTPYTRDAYLSKIEYGQRDGSVYTTNPAAQVTLTYNGRCNTSPTGCATSTLAASPSTWPDVPYDQYCADNATCSVTSPTFYSEEELSSIQTQALVGTSETNVDSWAFKYSFPPTGDATTPSLWLSTIVRTGQDTSAGGSSTSVPMPPVTFAGTPLSNRVDLADGFAPITRYRLTTITTETGETISVDYSAPDCATSTPSDPSQNTSLCFPVYWTPEGKNPIEDWFNKFIVTGVTEQDPTGGGVNDTISTTYKPIGKPAWHYNDNPLTPTVPTDERTWDQWRGYQGMQIFTGTSPDPVTETDYTYFRGMNGDSLPSAGTRTATVTDSRSDPAVIDSEQFAGQTYEAIVYDGKGSGKVVTDTITDPWTSAATATHALTGGLPAQQAFHTGTAKERVYTPLASGATRETETDYTHDAHGRVTKTNDLGDVSLASDDLCTTTTYDDNTTAWILDTPDETSTVSVNCSTTPTLPGDEVADARTFYDNSTTFGAAPTVGDATRTQTATSYSGSTPNWVTQSTTVDQYGRPLTSTDADNRVTTTTYSPATGAEPVTITAVDPLSHTTITGNDPLRDLQTKLTDAGGYVTTAQYDALGRATAVFTPGITSAATKYSYSVNNGAPSVVTTQTLNKDATTYRTSETLYDALLRPRETQSAIENGGRDVTDTVYNTLGGIAKSTDPYYNSAPLDGTLVQAQDGDVPSETGFGYDGAGRQTTKTAYALATPTWQTTTTYGGNFTTTVPPAGATAQTVFTNARGNTTDLYEYHNGVPADPLNDPAADYSDTTYTYNPLGKQTGEKDAAGNSWSWTYNLLGEQTSATDPNAGTTTSSYDNAGQLLSTTSNALKQTSYTYDLDGRKTAAYDTSGNAAESATDEVGAWTYDTLKKGYPTASTSYHKGTTSASVTDTVLSYNSFAKAAATRTTLANLPANEALLAPSGGYVTSYSYNTDGLQSTVQDPAVGGLPSEITGFGYDNYGQPTSMESSGTTAWDYVSAIGYDEYNRPLQYSMGTTTDWVDLKLKYDPQTNAVTDAQTTDSTSTTVVDDTSYSYQNPAQTVSKGAGLLVSTTDKQNSGAITDTQCFNYDYATRLTGAWTATDNCAATPTPGSSSTVGGTAPYWQTWSYDAAGNRVTQTDHDTTGTISNDTNTTYLYPTAGSSSDQPHTLTSTTSTGPNATANTAAYTYDANGETKSITGGALGNQTLAWNNQGHLDSDTTSAGTTSYLYDANGNLALRTDPTTATLFLGDTQVVESLTSQSLTATRYYTVAGITLAERSNTGDIQYLIPDRQGTDSLAVDYQTQTTTRRQYTPFGQTRGTLPTTWPGDKGYVGGTPDPTTALENLGAREYDPQNGRFISIDPVFEATDANQLGGYAYAGNDPVSGSDPNGLFCDGCGNGDHGASMDIGCSASTSGSCGGDLTETGHHYCDGCATSASSGVPASAPVRDLPPLTILKKWNPSHPFPTVNMMKQEGDYYPDLSYSYNVELFFRAKCAGSEVDCDLIDRFYHNYKDVHGIPDNPCALTSLCQDLPALLAVAGIDGETGVGGACSFAPTTPVLLANGKAKPIGDLKVGDKVEAADPSTGKEEGGRAVQHVWINHDNDLLDIGVSTGGGHTSIIHTTANHPFWDDTTHSWVAAGDLKPGHALASTQGQHPTVRTVKSTPGVANRYNLTVQQLHTYYVLAGNVPVLVHNTGSCILTDEEGLAAANSASSQFDKPGNMSGALYLEGHDDPIALSSGRGNVGDDYARPPGSGDFYHHLEAQAAAQMRKTGVMDGQLFISGDYVCGACSDNLSKMLPPGATLRVTFQKSDGSIQTIPYTGAG</sequence>
<reference evidence="3 4" key="1">
    <citation type="submission" date="2024-09" db="EMBL/GenBank/DDBJ databases">
        <authorList>
            <person name="Lee S.D."/>
        </authorList>
    </citation>
    <scope>NUCLEOTIDE SEQUENCE [LARGE SCALE GENOMIC DNA]</scope>
    <source>
        <strain evidence="3 4">N1-3</strain>
    </source>
</reference>
<proteinExistence type="predicted"/>
<feature type="region of interest" description="Disordered" evidence="1">
    <location>
        <begin position="1399"/>
        <end position="1422"/>
    </location>
</feature>
<dbReference type="NCBIfam" id="TIGR03696">
    <property type="entry name" value="Rhs_assc_core"/>
    <property type="match status" value="1"/>
</dbReference>
<dbReference type="InterPro" id="IPR050708">
    <property type="entry name" value="T6SS_VgrG/RHS"/>
</dbReference>
<evidence type="ECO:0000313" key="3">
    <source>
        <dbReference type="EMBL" id="MFC1432488.1"/>
    </source>
</evidence>
<dbReference type="PANTHER" id="PTHR32305">
    <property type="match status" value="1"/>
</dbReference>
<dbReference type="EMBL" id="JBHEZY010000006">
    <property type="protein sequence ID" value="MFC1432488.1"/>
    <property type="molecule type" value="Genomic_DNA"/>
</dbReference>
<feature type="region of interest" description="Disordered" evidence="1">
    <location>
        <begin position="49"/>
        <end position="73"/>
    </location>
</feature>
<feature type="compositionally biased region" description="Low complexity" evidence="1">
    <location>
        <begin position="1409"/>
        <end position="1422"/>
    </location>
</feature>
<gene>
    <name evidence="3" type="ORF">ACEZDB_17705</name>
</gene>
<dbReference type="Pfam" id="PF05593">
    <property type="entry name" value="RHS_repeat"/>
    <property type="match status" value="1"/>
</dbReference>
<dbReference type="RefSeq" id="WP_380554375.1">
    <property type="nucleotide sequence ID" value="NZ_JBHEZY010000006.1"/>
</dbReference>
<dbReference type="SUPFAM" id="SSF51294">
    <property type="entry name" value="Hedgehog/intein (Hint) domain"/>
    <property type="match status" value="1"/>
</dbReference>
<dbReference type="InterPro" id="IPR036844">
    <property type="entry name" value="Hint_dom_sf"/>
</dbReference>
<dbReference type="InterPro" id="IPR022385">
    <property type="entry name" value="Rhs_assc_core"/>
</dbReference>
<comment type="caution">
    <text evidence="3">The sequence shown here is derived from an EMBL/GenBank/DDBJ whole genome shotgun (WGS) entry which is preliminary data.</text>
</comment>
<dbReference type="InterPro" id="IPR032724">
    <property type="entry name" value="SCP1.201-like"/>
</dbReference>
<dbReference type="Gene3D" id="2.180.10.10">
    <property type="entry name" value="RHS repeat-associated core"/>
    <property type="match status" value="2"/>
</dbReference>
<feature type="region of interest" description="Disordered" evidence="1">
    <location>
        <begin position="1"/>
        <end position="23"/>
    </location>
</feature>
<evidence type="ECO:0000313" key="4">
    <source>
        <dbReference type="Proteomes" id="UP001592530"/>
    </source>
</evidence>
<dbReference type="Pfam" id="PF07591">
    <property type="entry name" value="PT-HINT"/>
    <property type="match status" value="1"/>
</dbReference>
<dbReference type="InterPro" id="IPR006530">
    <property type="entry name" value="YD"/>
</dbReference>
<dbReference type="Proteomes" id="UP001592530">
    <property type="component" value="Unassembled WGS sequence"/>
</dbReference>
<feature type="compositionally biased region" description="Polar residues" evidence="1">
    <location>
        <begin position="52"/>
        <end position="73"/>
    </location>
</feature>